<name>F4LML1_TREBD</name>
<dbReference type="RefSeq" id="WP_013758464.1">
    <property type="nucleotide sequence ID" value="NC_015500.1"/>
</dbReference>
<accession>F4LML1</accession>
<protein>
    <submittedName>
        <fullName evidence="1">Uncharacterized protein</fullName>
    </submittedName>
</protein>
<dbReference type="EMBL" id="CP002696">
    <property type="protein sequence ID" value="AEE16758.1"/>
    <property type="molecule type" value="Genomic_DNA"/>
</dbReference>
<dbReference type="InterPro" id="IPR032675">
    <property type="entry name" value="LRR_dom_sf"/>
</dbReference>
<dbReference type="Gene3D" id="3.80.10.10">
    <property type="entry name" value="Ribonuclease Inhibitor"/>
    <property type="match status" value="1"/>
</dbReference>
<keyword evidence="2" id="KW-1185">Reference proteome</keyword>
<gene>
    <name evidence="1" type="ordered locus">Trebr_1333</name>
</gene>
<dbReference type="AlphaFoldDB" id="F4LML1"/>
<sequence>MKKYLIFIFIALCQLLVAENLVIIDGNGKERILEFEQDTSIIKINGIEIITMQGLENFPNLKVIDIVHSNFYKTDFSFLENSPTLETFNVSFASFLDYSFLVKAEKLKYICLVEVSIKKNNLFQYIGECLNLETFICDEIVVDVFPNDLEIPITLKNFISYNVEFNELIKENCTSEFLNLNTKYYFTSDINFYFKLNGSVNNILESIEVRKLRQLPFKK</sequence>
<dbReference type="KEGG" id="tbe:Trebr_1333"/>
<organism evidence="1 2">
    <name type="scientific">Treponema brennaborense (strain DSM 12168 / CIP 105900 / DD5/3)</name>
    <dbReference type="NCBI Taxonomy" id="906968"/>
    <lineage>
        <taxon>Bacteria</taxon>
        <taxon>Pseudomonadati</taxon>
        <taxon>Spirochaetota</taxon>
        <taxon>Spirochaetia</taxon>
        <taxon>Spirochaetales</taxon>
        <taxon>Treponemataceae</taxon>
        <taxon>Treponema</taxon>
    </lineage>
</organism>
<evidence type="ECO:0000313" key="1">
    <source>
        <dbReference type="EMBL" id="AEE16758.1"/>
    </source>
</evidence>
<reference evidence="2" key="1">
    <citation type="submission" date="2011-04" db="EMBL/GenBank/DDBJ databases">
        <title>The complete genome of Treponema brennaborense DSM 12168.</title>
        <authorList>
            <person name="Lucas S."/>
            <person name="Han J."/>
            <person name="Lapidus A."/>
            <person name="Bruce D."/>
            <person name="Goodwin L."/>
            <person name="Pitluck S."/>
            <person name="Peters L."/>
            <person name="Kyrpides N."/>
            <person name="Mavromatis K."/>
            <person name="Ivanova N."/>
            <person name="Mikhailova N."/>
            <person name="Pagani I."/>
            <person name="Teshima H."/>
            <person name="Detter J.C."/>
            <person name="Tapia R."/>
            <person name="Han C."/>
            <person name="Land M."/>
            <person name="Hauser L."/>
            <person name="Markowitz V."/>
            <person name="Cheng J.-F."/>
            <person name="Hugenholtz P."/>
            <person name="Woyke T."/>
            <person name="Wu D."/>
            <person name="Gronow S."/>
            <person name="Wellnitz S."/>
            <person name="Brambilla E."/>
            <person name="Klenk H.-P."/>
            <person name="Eisen J.A."/>
        </authorList>
    </citation>
    <scope>NUCLEOTIDE SEQUENCE [LARGE SCALE GENOMIC DNA]</scope>
    <source>
        <strain evidence="2">DSM 12168 / CIP 105900 / DD5/3</strain>
    </source>
</reference>
<proteinExistence type="predicted"/>
<dbReference type="Proteomes" id="UP000006546">
    <property type="component" value="Chromosome"/>
</dbReference>
<dbReference type="HOGENOM" id="CLU_1260985_0_0_12"/>
<evidence type="ECO:0000313" key="2">
    <source>
        <dbReference type="Proteomes" id="UP000006546"/>
    </source>
</evidence>
<dbReference type="SUPFAM" id="SSF52047">
    <property type="entry name" value="RNI-like"/>
    <property type="match status" value="1"/>
</dbReference>